<name>A0A2U2B729_9BACT</name>
<comment type="caution">
    <text evidence="1">The sequence shown here is derived from an EMBL/GenBank/DDBJ whole genome shotgun (WGS) entry which is preliminary data.</text>
</comment>
<organism evidence="1 2">
    <name type="scientific">Marinilabilia rubra</name>
    <dbReference type="NCBI Taxonomy" id="2162893"/>
    <lineage>
        <taxon>Bacteria</taxon>
        <taxon>Pseudomonadati</taxon>
        <taxon>Bacteroidota</taxon>
        <taxon>Bacteroidia</taxon>
        <taxon>Marinilabiliales</taxon>
        <taxon>Marinilabiliaceae</taxon>
        <taxon>Marinilabilia</taxon>
    </lineage>
</organism>
<sequence length="70" mass="8105">MGRPGRFWAVPGLFFAFPEQFGLPWDIFSSSRAFSEAPGYFLKFWKDFGVTPGIFQGSRGIYEFLRLMNK</sequence>
<accession>A0A2U2B729</accession>
<keyword evidence="2" id="KW-1185">Reference proteome</keyword>
<protein>
    <submittedName>
        <fullName evidence="1">Uncharacterized protein</fullName>
    </submittedName>
</protein>
<evidence type="ECO:0000313" key="2">
    <source>
        <dbReference type="Proteomes" id="UP000244956"/>
    </source>
</evidence>
<proteinExistence type="predicted"/>
<dbReference type="EMBL" id="QEWP01000010">
    <property type="protein sequence ID" value="PWD98880.1"/>
    <property type="molecule type" value="Genomic_DNA"/>
</dbReference>
<gene>
    <name evidence="1" type="ORF">DDZ16_12825</name>
</gene>
<evidence type="ECO:0000313" key="1">
    <source>
        <dbReference type="EMBL" id="PWD98880.1"/>
    </source>
</evidence>
<dbReference type="Proteomes" id="UP000244956">
    <property type="component" value="Unassembled WGS sequence"/>
</dbReference>
<reference evidence="1 2" key="1">
    <citation type="submission" date="2018-05" db="EMBL/GenBank/DDBJ databases">
        <title>Marinilabilia rubrum sp. nov., isolated from saltern sediment.</title>
        <authorList>
            <person name="Zhang R."/>
        </authorList>
    </citation>
    <scope>NUCLEOTIDE SEQUENCE [LARGE SCALE GENOMIC DNA]</scope>
    <source>
        <strain evidence="1 2">WTE16</strain>
    </source>
</reference>
<dbReference type="AlphaFoldDB" id="A0A2U2B729"/>